<feature type="transmembrane region" description="Helical" evidence="7">
    <location>
        <begin position="411"/>
        <end position="435"/>
    </location>
</feature>
<feature type="transmembrane region" description="Helical" evidence="7">
    <location>
        <begin position="156"/>
        <end position="176"/>
    </location>
</feature>
<dbReference type="EMBL" id="ML735691">
    <property type="protein sequence ID" value="KAE8423066.1"/>
    <property type="molecule type" value="Genomic_DNA"/>
</dbReference>
<feature type="transmembrane region" description="Helical" evidence="7">
    <location>
        <begin position="293"/>
        <end position="311"/>
    </location>
</feature>
<keyword evidence="4 7" id="KW-1133">Transmembrane helix</keyword>
<name>A0ABQ6X357_9EURO</name>
<keyword evidence="2" id="KW-0813">Transport</keyword>
<feature type="transmembrane region" description="Helical" evidence="7">
    <location>
        <begin position="188"/>
        <end position="210"/>
    </location>
</feature>
<evidence type="ECO:0000256" key="3">
    <source>
        <dbReference type="ARBA" id="ARBA00022692"/>
    </source>
</evidence>
<accession>A0ABQ6X357</accession>
<dbReference type="SUPFAM" id="SSF103473">
    <property type="entry name" value="MFS general substrate transporter"/>
    <property type="match status" value="1"/>
</dbReference>
<sequence>MPVSLSALSESEYSALGRKAIMKLDTRVMPCMVIMYILNYLDRQNIASAKLAGIEEDLRMNDVQYQTCISILFVGYILMQVPSNIVVGKIERPGMYICISMALWGVISACMASVKNYSGILVCRFFLGFVEAIFFPGALFYLSLFYNRKQYALRTAILYSGSQLGNAFGGLFAIAILKLDGVHGMTGWRWLFLVEGVATVGLAFILAFVLPNSLKSLLGFTELEKEYLQWNFESDQGQQDNADEVGAWKGTMMALTDPKTWLMMGTLYSIYICAAVTNFFPSVVATLGYSRNITYGLTAPPYVLSVVAMIINGFHSDKKQERYLHIICPMIVCLVANVIAVSTLNTAARYVAMMLMPGSFYSASTILLSWVAGSISQPSIKRASAIALINAICNTPNVWASYLYFSEPRYLAAFLVNLAAAALTIALATVTRMYLRRQNQRLDSGMDTGRSGPTGAQKAAGFRYTL</sequence>
<keyword evidence="5 7" id="KW-0472">Membrane</keyword>
<dbReference type="Proteomes" id="UP000325395">
    <property type="component" value="Unassembled WGS sequence"/>
</dbReference>
<feature type="transmembrane region" description="Helical" evidence="7">
    <location>
        <begin position="385"/>
        <end position="405"/>
    </location>
</feature>
<comment type="subcellular location">
    <subcellularLocation>
        <location evidence="1">Membrane</location>
        <topology evidence="1">Multi-pass membrane protein</topology>
    </subcellularLocation>
</comment>
<evidence type="ECO:0000259" key="8">
    <source>
        <dbReference type="PROSITE" id="PS50850"/>
    </source>
</evidence>
<dbReference type="InterPro" id="IPR011701">
    <property type="entry name" value="MFS"/>
</dbReference>
<feature type="transmembrane region" description="Helical" evidence="7">
    <location>
        <begin position="350"/>
        <end position="373"/>
    </location>
</feature>
<evidence type="ECO:0000256" key="1">
    <source>
        <dbReference type="ARBA" id="ARBA00004141"/>
    </source>
</evidence>
<evidence type="ECO:0000256" key="7">
    <source>
        <dbReference type="SAM" id="Phobius"/>
    </source>
</evidence>
<feature type="domain" description="Major facilitator superfamily (MFS) profile" evidence="8">
    <location>
        <begin position="28"/>
        <end position="440"/>
    </location>
</feature>
<evidence type="ECO:0000313" key="9">
    <source>
        <dbReference type="EMBL" id="KAE8423066.1"/>
    </source>
</evidence>
<evidence type="ECO:0000256" key="5">
    <source>
        <dbReference type="ARBA" id="ARBA00023136"/>
    </source>
</evidence>
<feature type="transmembrane region" description="Helical" evidence="7">
    <location>
        <begin position="63"/>
        <end position="81"/>
    </location>
</feature>
<dbReference type="Pfam" id="PF07690">
    <property type="entry name" value="MFS_1"/>
    <property type="match status" value="1"/>
</dbReference>
<dbReference type="Gene3D" id="1.20.1250.20">
    <property type="entry name" value="MFS general substrate transporter like domains"/>
    <property type="match status" value="1"/>
</dbReference>
<keyword evidence="3 7" id="KW-0812">Transmembrane</keyword>
<proteinExistence type="predicted"/>
<evidence type="ECO:0000256" key="2">
    <source>
        <dbReference type="ARBA" id="ARBA00022448"/>
    </source>
</evidence>
<dbReference type="InterPro" id="IPR020846">
    <property type="entry name" value="MFS_dom"/>
</dbReference>
<feature type="transmembrane region" description="Helical" evidence="7">
    <location>
        <begin position="126"/>
        <end position="144"/>
    </location>
</feature>
<organism evidence="9 10">
    <name type="scientific">Aspergillus pseudocaelatus</name>
    <dbReference type="NCBI Taxonomy" id="1825620"/>
    <lineage>
        <taxon>Eukaryota</taxon>
        <taxon>Fungi</taxon>
        <taxon>Dikarya</taxon>
        <taxon>Ascomycota</taxon>
        <taxon>Pezizomycotina</taxon>
        <taxon>Eurotiomycetes</taxon>
        <taxon>Eurotiomycetidae</taxon>
        <taxon>Eurotiales</taxon>
        <taxon>Aspergillaceae</taxon>
        <taxon>Aspergillus</taxon>
        <taxon>Aspergillus subgen. Circumdati</taxon>
    </lineage>
</organism>
<feature type="transmembrane region" description="Helical" evidence="7">
    <location>
        <begin position="323"/>
        <end position="344"/>
    </location>
</feature>
<feature type="region of interest" description="Disordered" evidence="6">
    <location>
        <begin position="444"/>
        <end position="466"/>
    </location>
</feature>
<dbReference type="PROSITE" id="PS50850">
    <property type="entry name" value="MFS"/>
    <property type="match status" value="1"/>
</dbReference>
<feature type="transmembrane region" description="Helical" evidence="7">
    <location>
        <begin position="93"/>
        <end position="114"/>
    </location>
</feature>
<evidence type="ECO:0000256" key="4">
    <source>
        <dbReference type="ARBA" id="ARBA00022989"/>
    </source>
</evidence>
<gene>
    <name evidence="9" type="ORF">BDV36DRAFT_279556</name>
</gene>
<feature type="transmembrane region" description="Helical" evidence="7">
    <location>
        <begin position="261"/>
        <end position="281"/>
    </location>
</feature>
<keyword evidence="10" id="KW-1185">Reference proteome</keyword>
<dbReference type="PANTHER" id="PTHR43791:SF23">
    <property type="entry name" value="MAJOR FACILITATOR SUPERFAMILY (MFS) PROFILE DOMAIN-CONTAINING PROTEIN"/>
    <property type="match status" value="1"/>
</dbReference>
<dbReference type="PANTHER" id="PTHR43791">
    <property type="entry name" value="PERMEASE-RELATED"/>
    <property type="match status" value="1"/>
</dbReference>
<dbReference type="InterPro" id="IPR036259">
    <property type="entry name" value="MFS_trans_sf"/>
</dbReference>
<reference evidence="9 10" key="1">
    <citation type="submission" date="2019-04" db="EMBL/GenBank/DDBJ databases">
        <authorList>
            <consortium name="DOE Joint Genome Institute"/>
            <person name="Mondo S."/>
            <person name="Kjaerbolling I."/>
            <person name="Vesth T."/>
            <person name="Frisvad J.C."/>
            <person name="Nybo J.L."/>
            <person name="Theobald S."/>
            <person name="Kildgaard S."/>
            <person name="Isbrandt T."/>
            <person name="Kuo A."/>
            <person name="Sato A."/>
            <person name="Lyhne E.K."/>
            <person name="Kogle M.E."/>
            <person name="Wiebenga A."/>
            <person name="Kun R.S."/>
            <person name="Lubbers R.J."/>
            <person name="Makela M.R."/>
            <person name="Barry K."/>
            <person name="Chovatia M."/>
            <person name="Clum A."/>
            <person name="Daum C."/>
            <person name="Haridas S."/>
            <person name="He G."/>
            <person name="LaButti K."/>
            <person name="Lipzen A."/>
            <person name="Riley R."/>
            <person name="Salamov A."/>
            <person name="Simmons B.A."/>
            <person name="Magnuson J.K."/>
            <person name="Henrissat B."/>
            <person name="Mortensen U.H."/>
            <person name="Larsen T.O."/>
            <person name="Devries R.P."/>
            <person name="Grigoriev I.V."/>
            <person name="Machida M."/>
            <person name="Baker S.E."/>
            <person name="Andersen M.R."/>
            <person name="Cantor M.N."/>
            <person name="Hua S.X."/>
        </authorList>
    </citation>
    <scope>NUCLEOTIDE SEQUENCE [LARGE SCALE GENOMIC DNA]</scope>
    <source>
        <strain evidence="9 10">CBS 117616</strain>
    </source>
</reference>
<evidence type="ECO:0000313" key="10">
    <source>
        <dbReference type="Proteomes" id="UP000325395"/>
    </source>
</evidence>
<evidence type="ECO:0000256" key="6">
    <source>
        <dbReference type="SAM" id="MobiDB-lite"/>
    </source>
</evidence>
<protein>
    <submittedName>
        <fullName evidence="9">Major facilitator superfamily domain-containing protein</fullName>
    </submittedName>
</protein>